<evidence type="ECO:0000313" key="4">
    <source>
        <dbReference type="EMBL" id="KAH7363519.1"/>
    </source>
</evidence>
<evidence type="ECO:0000259" key="3">
    <source>
        <dbReference type="PROSITE" id="PS50405"/>
    </source>
</evidence>
<protein>
    <submittedName>
        <fullName evidence="4">Thioredoxin-like protein</fullName>
    </submittedName>
</protein>
<dbReference type="Gene3D" id="3.40.30.10">
    <property type="entry name" value="Glutaredoxin"/>
    <property type="match status" value="1"/>
</dbReference>
<dbReference type="PANTHER" id="PTHR43968:SF8">
    <property type="entry name" value="S-TRANSFERASE, PUTATIVE (AFU_ORTHOLOGUE AFUA_2G00590)-RELATED"/>
    <property type="match status" value="1"/>
</dbReference>
<accession>A0A8K0TK05</accession>
<feature type="domain" description="GST N-terminal" evidence="2">
    <location>
        <begin position="2"/>
        <end position="81"/>
    </location>
</feature>
<dbReference type="InterPro" id="IPR004045">
    <property type="entry name" value="Glutathione_S-Trfase_N"/>
</dbReference>
<reference evidence="4" key="1">
    <citation type="journal article" date="2021" name="Nat. Commun.">
        <title>Genetic determinants of endophytism in the Arabidopsis root mycobiome.</title>
        <authorList>
            <person name="Mesny F."/>
            <person name="Miyauchi S."/>
            <person name="Thiergart T."/>
            <person name="Pickel B."/>
            <person name="Atanasova L."/>
            <person name="Karlsson M."/>
            <person name="Huettel B."/>
            <person name="Barry K.W."/>
            <person name="Haridas S."/>
            <person name="Chen C."/>
            <person name="Bauer D."/>
            <person name="Andreopoulos W."/>
            <person name="Pangilinan J."/>
            <person name="LaButti K."/>
            <person name="Riley R."/>
            <person name="Lipzen A."/>
            <person name="Clum A."/>
            <person name="Drula E."/>
            <person name="Henrissat B."/>
            <person name="Kohler A."/>
            <person name="Grigoriev I.V."/>
            <person name="Martin F.M."/>
            <person name="Hacquard S."/>
        </authorList>
    </citation>
    <scope>NUCLEOTIDE SEQUENCE</scope>
    <source>
        <strain evidence="4">MPI-CAGE-AT-0016</strain>
    </source>
</reference>
<organism evidence="4 5">
    <name type="scientific">Plectosphaerella cucumerina</name>
    <dbReference type="NCBI Taxonomy" id="40658"/>
    <lineage>
        <taxon>Eukaryota</taxon>
        <taxon>Fungi</taxon>
        <taxon>Dikarya</taxon>
        <taxon>Ascomycota</taxon>
        <taxon>Pezizomycotina</taxon>
        <taxon>Sordariomycetes</taxon>
        <taxon>Hypocreomycetidae</taxon>
        <taxon>Glomerellales</taxon>
        <taxon>Plectosphaerellaceae</taxon>
        <taxon>Plectosphaerella</taxon>
    </lineage>
</organism>
<dbReference type="EMBL" id="JAGPXD010000003">
    <property type="protein sequence ID" value="KAH7363519.1"/>
    <property type="molecule type" value="Genomic_DNA"/>
</dbReference>
<dbReference type="Proteomes" id="UP000813385">
    <property type="component" value="Unassembled WGS sequence"/>
</dbReference>
<feature type="domain" description="GST C-terminal" evidence="3">
    <location>
        <begin position="90"/>
        <end position="231"/>
    </location>
</feature>
<dbReference type="InterPro" id="IPR040079">
    <property type="entry name" value="Glutathione_S-Trfase"/>
</dbReference>
<dbReference type="AlphaFoldDB" id="A0A8K0TK05"/>
<dbReference type="Gene3D" id="1.20.1050.10">
    <property type="match status" value="1"/>
</dbReference>
<dbReference type="InterPro" id="IPR010987">
    <property type="entry name" value="Glutathione-S-Trfase_C-like"/>
</dbReference>
<sequence length="233" mass="26208">MARIILYTAHHCPFAHRVQIAIRELQLPFEEELVDITVPRTKEFLAVNPAGMVPALSYGGMLLTESELIVKFLLDSHSSHLLMGSTEPSGPVQRFRMGFFIDTFFGKVHPVFDRIVYANGVIAKNAAVDEYVNAVAKHAEPLLSNATPFFGSAEHLTLVEVLTGPFLLRVLKYPNHNMLVPARLLDDIQQTAPKFWEWAQAVTSQPSVLSVWDEDLVVTRTLEKVEKQRSMLK</sequence>
<comment type="similarity">
    <text evidence="1">Belongs to the GST superfamily.</text>
</comment>
<keyword evidence="5" id="KW-1185">Reference proteome</keyword>
<dbReference type="PROSITE" id="PS50405">
    <property type="entry name" value="GST_CTER"/>
    <property type="match status" value="1"/>
</dbReference>
<proteinExistence type="inferred from homology"/>
<name>A0A8K0TK05_9PEZI</name>
<evidence type="ECO:0000313" key="5">
    <source>
        <dbReference type="Proteomes" id="UP000813385"/>
    </source>
</evidence>
<dbReference type="OrthoDB" id="202840at2759"/>
<dbReference type="SFLD" id="SFLDS00019">
    <property type="entry name" value="Glutathione_Transferase_(cytos"/>
    <property type="match status" value="1"/>
</dbReference>
<evidence type="ECO:0000259" key="2">
    <source>
        <dbReference type="PROSITE" id="PS50404"/>
    </source>
</evidence>
<dbReference type="InterPro" id="IPR036282">
    <property type="entry name" value="Glutathione-S-Trfase_C_sf"/>
</dbReference>
<gene>
    <name evidence="4" type="ORF">B0T11DRAFT_353806</name>
</gene>
<comment type="caution">
    <text evidence="4">The sequence shown here is derived from an EMBL/GenBank/DDBJ whole genome shotgun (WGS) entry which is preliminary data.</text>
</comment>
<evidence type="ECO:0000256" key="1">
    <source>
        <dbReference type="ARBA" id="ARBA00007409"/>
    </source>
</evidence>
<dbReference type="SFLD" id="SFLDG00358">
    <property type="entry name" value="Main_(cytGST)"/>
    <property type="match status" value="1"/>
</dbReference>
<dbReference type="GO" id="GO:0005737">
    <property type="term" value="C:cytoplasm"/>
    <property type="evidence" value="ECO:0007669"/>
    <property type="project" value="TreeGrafter"/>
</dbReference>
<dbReference type="Pfam" id="PF13409">
    <property type="entry name" value="GST_N_2"/>
    <property type="match status" value="1"/>
</dbReference>
<dbReference type="SUPFAM" id="SSF52833">
    <property type="entry name" value="Thioredoxin-like"/>
    <property type="match status" value="1"/>
</dbReference>
<dbReference type="InterPro" id="IPR050983">
    <property type="entry name" value="GST_Omega/HSP26"/>
</dbReference>
<dbReference type="PROSITE" id="PS50404">
    <property type="entry name" value="GST_NTER"/>
    <property type="match status" value="1"/>
</dbReference>
<dbReference type="SUPFAM" id="SSF47616">
    <property type="entry name" value="GST C-terminal domain-like"/>
    <property type="match status" value="1"/>
</dbReference>
<dbReference type="InterPro" id="IPR036249">
    <property type="entry name" value="Thioredoxin-like_sf"/>
</dbReference>
<dbReference type="PANTHER" id="PTHR43968">
    <property type="match status" value="1"/>
</dbReference>
<dbReference type="CDD" id="cd00570">
    <property type="entry name" value="GST_N_family"/>
    <property type="match status" value="1"/>
</dbReference>